<dbReference type="AlphaFoldDB" id="A0A1X7MX28"/>
<keyword evidence="2 4" id="KW-0813">Transport</keyword>
<keyword evidence="3 5" id="KW-0732">Signal</keyword>
<accession>A0A1X7MX28</accession>
<evidence type="ECO:0000313" key="7">
    <source>
        <dbReference type="Proteomes" id="UP000193435"/>
    </source>
</evidence>
<dbReference type="Proteomes" id="UP000193435">
    <property type="component" value="Unassembled WGS sequence"/>
</dbReference>
<feature type="chain" id="PRO_5038463730" evidence="5">
    <location>
        <begin position="23"/>
        <end position="326"/>
    </location>
</feature>
<dbReference type="PANTHER" id="PTHR42953">
    <property type="entry name" value="HIGH-AFFINITY ZINC UPTAKE SYSTEM PROTEIN ZNUA-RELATED"/>
    <property type="match status" value="1"/>
</dbReference>
<dbReference type="PRINTS" id="PR00691">
    <property type="entry name" value="ADHESINB"/>
</dbReference>
<dbReference type="Gene3D" id="3.40.50.1980">
    <property type="entry name" value="Nitrogenase molybdenum iron protein domain"/>
    <property type="match status" value="2"/>
</dbReference>
<dbReference type="Pfam" id="PF01297">
    <property type="entry name" value="ZnuA"/>
    <property type="match status" value="1"/>
</dbReference>
<dbReference type="EMBL" id="FXBJ01000002">
    <property type="protein sequence ID" value="SMH28515.1"/>
    <property type="molecule type" value="Genomic_DNA"/>
</dbReference>
<dbReference type="SUPFAM" id="SSF53807">
    <property type="entry name" value="Helical backbone' metal receptor"/>
    <property type="match status" value="1"/>
</dbReference>
<dbReference type="GO" id="GO:0046872">
    <property type="term" value="F:metal ion binding"/>
    <property type="evidence" value="ECO:0007669"/>
    <property type="project" value="InterPro"/>
</dbReference>
<evidence type="ECO:0000313" key="6">
    <source>
        <dbReference type="EMBL" id="SMH28515.1"/>
    </source>
</evidence>
<dbReference type="InterPro" id="IPR006129">
    <property type="entry name" value="AdhesinB"/>
</dbReference>
<evidence type="ECO:0000256" key="1">
    <source>
        <dbReference type="ARBA" id="ARBA00011028"/>
    </source>
</evidence>
<proteinExistence type="inferred from homology"/>
<keyword evidence="7" id="KW-1185">Reference proteome</keyword>
<name>A0A1X7MX28_9LACT</name>
<feature type="signal peptide" evidence="5">
    <location>
        <begin position="1"/>
        <end position="22"/>
    </location>
</feature>
<dbReference type="InterPro" id="IPR006128">
    <property type="entry name" value="Lipoprotein_PsaA-like"/>
</dbReference>
<sequence length="326" mass="36602">MKKSKRLFLPVLGIVMFLLLSACGNTDSEVEENNSNEEKTKLKVVTTFYPMYDFTKNIVKDNAEVSMLIPAGTEPHGFEPSAKIVAAIQEADVFIYNSEEMETWVPDTLEAIDTTKVTVINASEGIEFIEKTEIEGHEHAEEGHEHAEEGHEHAIDPHVWLDPVLAQAEVDNIQSGLAKADKENADIYKENASKYNQKLMKLDQEFKATFENAENRTFITQHAAFAYLAERYNLTQISISGLSPELEPSPAKLAELSKYAEKNNVRYIYFENNASSKIAETLAREANLELAVLNPIEGVTQKEQDAGVDYIQVMKNNLESLKKSIQ</sequence>
<evidence type="ECO:0000256" key="3">
    <source>
        <dbReference type="ARBA" id="ARBA00022729"/>
    </source>
</evidence>
<dbReference type="PRINTS" id="PR00690">
    <property type="entry name" value="ADHESNFAMILY"/>
</dbReference>
<dbReference type="OrthoDB" id="9810636at2"/>
<dbReference type="GO" id="GO:0030001">
    <property type="term" value="P:metal ion transport"/>
    <property type="evidence" value="ECO:0007669"/>
    <property type="project" value="InterPro"/>
</dbReference>
<dbReference type="RefSeq" id="WP_085559140.1">
    <property type="nucleotide sequence ID" value="NZ_FOAH01000021.1"/>
</dbReference>
<dbReference type="GO" id="GO:0007155">
    <property type="term" value="P:cell adhesion"/>
    <property type="evidence" value="ECO:0007669"/>
    <property type="project" value="InterPro"/>
</dbReference>
<dbReference type="PROSITE" id="PS51257">
    <property type="entry name" value="PROKAR_LIPOPROTEIN"/>
    <property type="match status" value="1"/>
</dbReference>
<evidence type="ECO:0000256" key="4">
    <source>
        <dbReference type="RuleBase" id="RU003512"/>
    </source>
</evidence>
<evidence type="ECO:0000256" key="5">
    <source>
        <dbReference type="SAM" id="SignalP"/>
    </source>
</evidence>
<dbReference type="InterPro" id="IPR050492">
    <property type="entry name" value="Bact_metal-bind_prot9"/>
</dbReference>
<dbReference type="InterPro" id="IPR006127">
    <property type="entry name" value="ZnuA-like"/>
</dbReference>
<organism evidence="6 7">
    <name type="scientific">Carnobacterium iners</name>
    <dbReference type="NCBI Taxonomy" id="1073423"/>
    <lineage>
        <taxon>Bacteria</taxon>
        <taxon>Bacillati</taxon>
        <taxon>Bacillota</taxon>
        <taxon>Bacilli</taxon>
        <taxon>Lactobacillales</taxon>
        <taxon>Carnobacteriaceae</taxon>
        <taxon>Carnobacterium</taxon>
    </lineage>
</organism>
<protein>
    <submittedName>
        <fullName evidence="6">Zinc transport system substrate-binding protein</fullName>
    </submittedName>
</protein>
<reference evidence="6 7" key="1">
    <citation type="submission" date="2017-04" db="EMBL/GenBank/DDBJ databases">
        <authorList>
            <person name="Afonso C.L."/>
            <person name="Miller P.J."/>
            <person name="Scott M.A."/>
            <person name="Spackman E."/>
            <person name="Goraichik I."/>
            <person name="Dimitrov K.M."/>
            <person name="Suarez D.L."/>
            <person name="Swayne D.E."/>
        </authorList>
    </citation>
    <scope>NUCLEOTIDE SEQUENCE [LARGE SCALE GENOMIC DNA]</scope>
    <source>
        <strain evidence="6 7">LMG26642</strain>
    </source>
</reference>
<dbReference type="STRING" id="1073423.SAMN04488700_0931"/>
<comment type="similarity">
    <text evidence="1 4">Belongs to the bacterial solute-binding protein 9 family.</text>
</comment>
<dbReference type="CDD" id="cd01017">
    <property type="entry name" value="AdcA"/>
    <property type="match status" value="1"/>
</dbReference>
<evidence type="ECO:0000256" key="2">
    <source>
        <dbReference type="ARBA" id="ARBA00022448"/>
    </source>
</evidence>
<gene>
    <name evidence="6" type="ORF">SAMN04488700_0931</name>
</gene>
<dbReference type="PANTHER" id="PTHR42953:SF3">
    <property type="entry name" value="HIGH-AFFINITY ZINC UPTAKE SYSTEM PROTEIN ZNUA"/>
    <property type="match status" value="1"/>
</dbReference>